<gene>
    <name evidence="2" type="ORF">UFOPK1380_01209</name>
</gene>
<evidence type="ECO:0000256" key="1">
    <source>
        <dbReference type="SAM" id="MobiDB-lite"/>
    </source>
</evidence>
<protein>
    <submittedName>
        <fullName evidence="2">Unannotated protein</fullName>
    </submittedName>
</protein>
<dbReference type="AlphaFoldDB" id="A0A6J6BZS0"/>
<feature type="compositionally biased region" description="Basic and acidic residues" evidence="1">
    <location>
        <begin position="29"/>
        <end position="46"/>
    </location>
</feature>
<organism evidence="2">
    <name type="scientific">freshwater metagenome</name>
    <dbReference type="NCBI Taxonomy" id="449393"/>
    <lineage>
        <taxon>unclassified sequences</taxon>
        <taxon>metagenomes</taxon>
        <taxon>ecological metagenomes</taxon>
    </lineage>
</organism>
<accession>A0A6J6BZS0</accession>
<name>A0A6J6BZS0_9ZZZZ</name>
<evidence type="ECO:0000313" key="2">
    <source>
        <dbReference type="EMBL" id="CAB4543739.1"/>
    </source>
</evidence>
<feature type="region of interest" description="Disordered" evidence="1">
    <location>
        <begin position="1"/>
        <end position="52"/>
    </location>
</feature>
<dbReference type="EMBL" id="CAEZSC010000112">
    <property type="protein sequence ID" value="CAB4543739.1"/>
    <property type="molecule type" value="Genomic_DNA"/>
</dbReference>
<proteinExistence type="predicted"/>
<sequence length="91" mass="9693">MNKASAGKKKYCGSDGNATGRFSVIGSSKKSEGEVEKNQGRDKSESANETIASGVDSASYKIIEMKPCASGIDQGNNENKKSETIALMRWV</sequence>
<reference evidence="2" key="1">
    <citation type="submission" date="2020-05" db="EMBL/GenBank/DDBJ databases">
        <authorList>
            <person name="Chiriac C."/>
            <person name="Salcher M."/>
            <person name="Ghai R."/>
            <person name="Kavagutti S V."/>
        </authorList>
    </citation>
    <scope>NUCLEOTIDE SEQUENCE</scope>
</reference>
<feature type="compositionally biased region" description="Basic residues" evidence="1">
    <location>
        <begin position="1"/>
        <end position="11"/>
    </location>
</feature>